<reference evidence="2" key="1">
    <citation type="journal article" date="2014" name="Int. J. Syst. Evol. Microbiol.">
        <title>Complete genome sequence of Corynebacterium casei LMG S-19264T (=DSM 44701T), isolated from a smear-ripened cheese.</title>
        <authorList>
            <consortium name="US DOE Joint Genome Institute (JGI-PGF)"/>
            <person name="Walter F."/>
            <person name="Albersmeier A."/>
            <person name="Kalinowski J."/>
            <person name="Ruckert C."/>
        </authorList>
    </citation>
    <scope>NUCLEOTIDE SEQUENCE</scope>
    <source>
        <strain evidence="2">JCM 16108</strain>
    </source>
</reference>
<reference evidence="2" key="2">
    <citation type="submission" date="2020-09" db="EMBL/GenBank/DDBJ databases">
        <authorList>
            <person name="Sun Q."/>
            <person name="Ohkuma M."/>
        </authorList>
    </citation>
    <scope>NUCLEOTIDE SEQUENCE</scope>
    <source>
        <strain evidence="2">JCM 16108</strain>
    </source>
</reference>
<dbReference type="OrthoDB" id="271341at2157"/>
<accession>A0A830FX94</accession>
<comment type="caution">
    <text evidence="2">The sequence shown here is derived from an EMBL/GenBank/DDBJ whole genome shotgun (WGS) entry which is preliminary data.</text>
</comment>
<name>A0A830FX94_9EURY</name>
<dbReference type="Proteomes" id="UP000614609">
    <property type="component" value="Unassembled WGS sequence"/>
</dbReference>
<gene>
    <name evidence="2" type="ORF">GCM10009017_05410</name>
    <name evidence="3" type="ORF">J2752_001088</name>
</gene>
<keyword evidence="1" id="KW-0175">Coiled coil</keyword>
<keyword evidence="4" id="KW-1185">Reference proteome</keyword>
<evidence type="ECO:0000313" key="3">
    <source>
        <dbReference type="EMBL" id="MBP1954207.1"/>
    </source>
</evidence>
<evidence type="ECO:0000313" key="2">
    <source>
        <dbReference type="EMBL" id="GGM58164.1"/>
    </source>
</evidence>
<dbReference type="EMBL" id="BMOO01000001">
    <property type="protein sequence ID" value="GGM58164.1"/>
    <property type="molecule type" value="Genomic_DNA"/>
</dbReference>
<dbReference type="Pfam" id="PF25254">
    <property type="entry name" value="DUF7856"/>
    <property type="match status" value="1"/>
</dbReference>
<dbReference type="AlphaFoldDB" id="A0A830FX94"/>
<feature type="coiled-coil region" evidence="1">
    <location>
        <begin position="161"/>
        <end position="194"/>
    </location>
</feature>
<dbReference type="EMBL" id="JAGGKO010000001">
    <property type="protein sequence ID" value="MBP1954207.1"/>
    <property type="molecule type" value="Genomic_DNA"/>
</dbReference>
<evidence type="ECO:0000256" key="1">
    <source>
        <dbReference type="SAM" id="Coils"/>
    </source>
</evidence>
<proteinExistence type="predicted"/>
<dbReference type="InterPro" id="IPR057178">
    <property type="entry name" value="DUF7856"/>
</dbReference>
<organism evidence="2 4">
    <name type="scientific">Halarchaeum rubridurum</name>
    <dbReference type="NCBI Taxonomy" id="489911"/>
    <lineage>
        <taxon>Archaea</taxon>
        <taxon>Methanobacteriati</taxon>
        <taxon>Methanobacteriota</taxon>
        <taxon>Stenosarchaea group</taxon>
        <taxon>Halobacteria</taxon>
        <taxon>Halobacteriales</taxon>
        <taxon>Halobacteriaceae</taxon>
    </lineage>
</organism>
<protein>
    <submittedName>
        <fullName evidence="2">Uncharacterized protein</fullName>
    </submittedName>
</protein>
<dbReference type="RefSeq" id="WP_188869569.1">
    <property type="nucleotide sequence ID" value="NZ_BMOO01000001.1"/>
</dbReference>
<sequence>MWAHVGGETRRTNALDLRETDVSAASALRAVRDPGGWLGCPEPTAVYDVVGVLDGPREVGPAALAAAARSRGYDAPAAARLATVRAALAEPLPAVRGLRAARKRLAVASADIDVRRERVERLGGKVAALRAAGEMDDGVRDAHARAIAALTDAETERFAAAETYERRREEARAVRDERERRLRLADEERRLEREAAAALAAAIRPSYERAQRAVPEGPWRDVLALARVARVRAPLVVAGGPFERAARAAACLDAPVVLVTGGMPARV</sequence>
<evidence type="ECO:0000313" key="4">
    <source>
        <dbReference type="Proteomes" id="UP000614609"/>
    </source>
</evidence>
<reference evidence="3" key="3">
    <citation type="submission" date="2021-03" db="EMBL/GenBank/DDBJ databases">
        <title>Genomic Encyclopedia of Type Strains, Phase IV (KMG-IV): sequencing the most valuable type-strain genomes for metagenomic binning, comparative biology and taxonomic classification.</title>
        <authorList>
            <person name="Goeker M."/>
        </authorList>
    </citation>
    <scope>NUCLEOTIDE SEQUENCE</scope>
    <source>
        <strain evidence="3">DSM 22443</strain>
    </source>
</reference>
<dbReference type="Proteomes" id="UP000765891">
    <property type="component" value="Unassembled WGS sequence"/>
</dbReference>